<dbReference type="SUPFAM" id="SSF57850">
    <property type="entry name" value="RING/U-box"/>
    <property type="match status" value="1"/>
</dbReference>
<evidence type="ECO:0000256" key="1">
    <source>
        <dbReference type="PROSITE-ProRule" id="PRU00175"/>
    </source>
</evidence>
<keyword evidence="1" id="KW-0479">Metal-binding</keyword>
<dbReference type="GO" id="GO:0008270">
    <property type="term" value="F:zinc ion binding"/>
    <property type="evidence" value="ECO:0007669"/>
    <property type="project" value="UniProtKB-KW"/>
</dbReference>
<dbReference type="InterPro" id="IPR045194">
    <property type="entry name" value="MGRN1/RNF157-like"/>
</dbReference>
<accession>A0A6B2LQ64</accession>
<dbReference type="Gene3D" id="3.30.40.10">
    <property type="entry name" value="Zinc/RING finger domain, C3HC4 (zinc finger)"/>
    <property type="match status" value="1"/>
</dbReference>
<dbReference type="AlphaFoldDB" id="A0A6B2LQ64"/>
<sequence>MDIPLLNILEQELLAKLQLLQLTKKKKEQDQENKSYCVICLDEKREHVLVPCGHLCICSSCSGPFSKTQPHICPVCRAPFTATYKVYY</sequence>
<dbReference type="EMBL" id="GIBP01010380">
    <property type="protein sequence ID" value="NDV39349.1"/>
    <property type="molecule type" value="Transcribed_RNA"/>
</dbReference>
<dbReference type="Pfam" id="PF13920">
    <property type="entry name" value="zf-C3HC4_3"/>
    <property type="match status" value="1"/>
</dbReference>
<proteinExistence type="predicted"/>
<dbReference type="GO" id="GO:0061630">
    <property type="term" value="F:ubiquitin protein ligase activity"/>
    <property type="evidence" value="ECO:0007669"/>
    <property type="project" value="UniProtKB-EC"/>
</dbReference>
<dbReference type="PROSITE" id="PS50089">
    <property type="entry name" value="ZF_RING_2"/>
    <property type="match status" value="1"/>
</dbReference>
<protein>
    <recommendedName>
        <fullName evidence="2">RING-type domain-containing protein</fullName>
    </recommendedName>
</protein>
<dbReference type="InterPro" id="IPR013083">
    <property type="entry name" value="Znf_RING/FYVE/PHD"/>
</dbReference>
<keyword evidence="1" id="KW-0862">Zinc</keyword>
<organism evidence="3">
    <name type="scientific">Arcella intermedia</name>
    <dbReference type="NCBI Taxonomy" id="1963864"/>
    <lineage>
        <taxon>Eukaryota</taxon>
        <taxon>Amoebozoa</taxon>
        <taxon>Tubulinea</taxon>
        <taxon>Elardia</taxon>
        <taxon>Arcellinida</taxon>
        <taxon>Sphaerothecina</taxon>
        <taxon>Arcellidae</taxon>
        <taxon>Arcella</taxon>
    </lineage>
</organism>
<feature type="domain" description="RING-type" evidence="2">
    <location>
        <begin position="37"/>
        <end position="77"/>
    </location>
</feature>
<evidence type="ECO:0000313" key="3">
    <source>
        <dbReference type="EMBL" id="NDV39349.1"/>
    </source>
</evidence>
<keyword evidence="1" id="KW-0863">Zinc-finger</keyword>
<evidence type="ECO:0000259" key="2">
    <source>
        <dbReference type="PROSITE" id="PS50089"/>
    </source>
</evidence>
<dbReference type="InterPro" id="IPR001841">
    <property type="entry name" value="Znf_RING"/>
</dbReference>
<dbReference type="PANTHER" id="PTHR22996:SF0">
    <property type="entry name" value="RE60872P-RELATED"/>
    <property type="match status" value="1"/>
</dbReference>
<reference evidence="3" key="1">
    <citation type="journal article" date="2020" name="J. Eukaryot. Microbiol.">
        <title>De novo Sequencing, Assembly and Annotation of the Transcriptome for the Free-Living Testate Amoeba Arcella intermedia.</title>
        <authorList>
            <person name="Ribeiro G.M."/>
            <person name="Porfirio-Sousa A.L."/>
            <person name="Maurer-Alcala X.X."/>
            <person name="Katz L.A."/>
            <person name="Lahr D.J.G."/>
        </authorList>
    </citation>
    <scope>NUCLEOTIDE SEQUENCE</scope>
</reference>
<name>A0A6B2LQ64_9EUKA</name>
<dbReference type="PANTHER" id="PTHR22996">
    <property type="entry name" value="MAHOGUNIN"/>
    <property type="match status" value="1"/>
</dbReference>
<dbReference type="GO" id="GO:0016567">
    <property type="term" value="P:protein ubiquitination"/>
    <property type="evidence" value="ECO:0007669"/>
    <property type="project" value="TreeGrafter"/>
</dbReference>